<dbReference type="InterPro" id="IPR005017">
    <property type="entry name" value="OMPP1/FadL/TodX"/>
</dbReference>
<evidence type="ECO:0000256" key="1">
    <source>
        <dbReference type="ARBA" id="ARBA00004571"/>
    </source>
</evidence>
<feature type="signal peptide" evidence="8">
    <location>
        <begin position="1"/>
        <end position="32"/>
    </location>
</feature>
<protein>
    <submittedName>
        <fullName evidence="9">Aromatic hydrocarbon degradation membrane protein</fullName>
    </submittedName>
</protein>
<keyword evidence="7" id="KW-0998">Cell outer membrane</keyword>
<dbReference type="Pfam" id="PF03349">
    <property type="entry name" value="Toluene_X"/>
    <property type="match status" value="2"/>
</dbReference>
<keyword evidence="6" id="KW-0472">Membrane</keyword>
<sequence length="431" mass="43479">MTYVKSGAGRLGVAAAVALILVPILAPGSARATDGYFQNGYGIKSIGMGGTGIALTDGGMNGATNPATASFADTQVDLGLYLFVPGRSASRSDNAFGLNGEATSSGTLFAIPEFGSVYTVDDRLSVGLTVYGNGGISTAYPGDTIAAGHCGPGAPASNLLCGPGKLGVSLNQLVIAPTASYKITPTFSLGVAPQLMVQQFSAYGLGAFTALSAAPGNVTDRGFSYSVGGGVRVGAYWEVTPDVSLGLTYQTPLYATPFNAYSGLFAGSFDVPGNLGAGIAIHPIPGLTLAADYERIFYGGVAAIANSPMSRAPLGTSGGPGFGWNSINVFKVGAAYALTDALTVRAGFNHSGNPISSANVTFNILAPALVQNQVSVGATYDITPATQLSVAYVHSFQNSLSGPTSPLLPGGGVDHISLVEDEVGVAVAFKF</sequence>
<dbReference type="PANTHER" id="PTHR35093">
    <property type="entry name" value="OUTER MEMBRANE PROTEIN NMB0088-RELATED"/>
    <property type="match status" value="1"/>
</dbReference>
<evidence type="ECO:0000313" key="9">
    <source>
        <dbReference type="EMBL" id="GAN78070.1"/>
    </source>
</evidence>
<evidence type="ECO:0000313" key="10">
    <source>
        <dbReference type="Proteomes" id="UP000032680"/>
    </source>
</evidence>
<dbReference type="OrthoDB" id="9922at2"/>
<dbReference type="AlphaFoldDB" id="A0A0D6P8G2"/>
<accession>A0A0D6P8G2</accession>
<evidence type="ECO:0000256" key="3">
    <source>
        <dbReference type="ARBA" id="ARBA00022452"/>
    </source>
</evidence>
<feature type="chain" id="PRO_5002309961" evidence="8">
    <location>
        <begin position="33"/>
        <end position="431"/>
    </location>
</feature>
<dbReference type="RefSeq" id="WP_048862465.1">
    <property type="nucleotide sequence ID" value="NZ_BANB01000604.1"/>
</dbReference>
<evidence type="ECO:0000256" key="4">
    <source>
        <dbReference type="ARBA" id="ARBA00022692"/>
    </source>
</evidence>
<evidence type="ECO:0000256" key="5">
    <source>
        <dbReference type="ARBA" id="ARBA00022729"/>
    </source>
</evidence>
<dbReference type="PANTHER" id="PTHR35093:SF8">
    <property type="entry name" value="OUTER MEMBRANE PROTEIN NMB0088-RELATED"/>
    <property type="match status" value="1"/>
</dbReference>
<dbReference type="Gene3D" id="2.40.160.60">
    <property type="entry name" value="Outer membrane protein transport protein (OMPP1/FadL/TodX)"/>
    <property type="match status" value="1"/>
</dbReference>
<gene>
    <name evidence="9" type="ORF">Asru_0604_01</name>
</gene>
<evidence type="ECO:0000256" key="7">
    <source>
        <dbReference type="ARBA" id="ARBA00023237"/>
    </source>
</evidence>
<dbReference type="SUPFAM" id="SSF56935">
    <property type="entry name" value="Porins"/>
    <property type="match status" value="1"/>
</dbReference>
<evidence type="ECO:0000256" key="2">
    <source>
        <dbReference type="ARBA" id="ARBA00008163"/>
    </source>
</evidence>
<keyword evidence="4" id="KW-0812">Transmembrane</keyword>
<organism evidence="9 10">
    <name type="scientific">Acidisphaera rubrifaciens HS-AP3</name>
    <dbReference type="NCBI Taxonomy" id="1231350"/>
    <lineage>
        <taxon>Bacteria</taxon>
        <taxon>Pseudomonadati</taxon>
        <taxon>Pseudomonadota</taxon>
        <taxon>Alphaproteobacteria</taxon>
        <taxon>Acetobacterales</taxon>
        <taxon>Acetobacteraceae</taxon>
        <taxon>Acidisphaera</taxon>
    </lineage>
</organism>
<dbReference type="EMBL" id="BANB01000604">
    <property type="protein sequence ID" value="GAN78070.1"/>
    <property type="molecule type" value="Genomic_DNA"/>
</dbReference>
<dbReference type="GO" id="GO:0009279">
    <property type="term" value="C:cell outer membrane"/>
    <property type="evidence" value="ECO:0007669"/>
    <property type="project" value="UniProtKB-SubCell"/>
</dbReference>
<reference evidence="9 10" key="1">
    <citation type="submission" date="2012-11" db="EMBL/GenBank/DDBJ databases">
        <title>Whole genome sequence of Acidisphaera rubrifaciens HS-AP3.</title>
        <authorList>
            <person name="Azuma Y."/>
            <person name="Higashiura N."/>
            <person name="Hirakawa H."/>
            <person name="Matsushita K."/>
        </authorList>
    </citation>
    <scope>NUCLEOTIDE SEQUENCE [LARGE SCALE GENOMIC DNA]</scope>
    <source>
        <strain evidence="9 10">HS-AP3</strain>
    </source>
</reference>
<dbReference type="Proteomes" id="UP000032680">
    <property type="component" value="Unassembled WGS sequence"/>
</dbReference>
<evidence type="ECO:0000256" key="6">
    <source>
        <dbReference type="ARBA" id="ARBA00023136"/>
    </source>
</evidence>
<proteinExistence type="inferred from homology"/>
<keyword evidence="5 8" id="KW-0732">Signal</keyword>
<keyword evidence="10" id="KW-1185">Reference proteome</keyword>
<comment type="subcellular location">
    <subcellularLocation>
        <location evidence="1">Cell outer membrane</location>
        <topology evidence="1">Multi-pass membrane protein</topology>
    </subcellularLocation>
</comment>
<comment type="similarity">
    <text evidence="2">Belongs to the OmpP1/FadL family.</text>
</comment>
<evidence type="ECO:0000256" key="8">
    <source>
        <dbReference type="SAM" id="SignalP"/>
    </source>
</evidence>
<comment type="caution">
    <text evidence="9">The sequence shown here is derived from an EMBL/GenBank/DDBJ whole genome shotgun (WGS) entry which is preliminary data.</text>
</comment>
<keyword evidence="3" id="KW-1134">Transmembrane beta strand</keyword>
<dbReference type="GO" id="GO:0015483">
    <property type="term" value="F:long-chain fatty acid transporting porin activity"/>
    <property type="evidence" value="ECO:0007669"/>
    <property type="project" value="TreeGrafter"/>
</dbReference>
<name>A0A0D6P8G2_9PROT</name>